<reference evidence="3" key="1">
    <citation type="journal article" date="2007" name="PLoS ONE">
        <title>The first genome sequence of an elite grapevine cultivar (Pinot noir Vitis vinifera L.): coping with a highly heterozygous genome.</title>
        <authorList>
            <person name="Velasco R."/>
            <person name="Zharkikh A."/>
            <person name="Troggio M."/>
            <person name="Cartwright D.A."/>
            <person name="Cestaro A."/>
            <person name="Pruss D."/>
            <person name="Pindo M."/>
            <person name="FitzGerald L.M."/>
            <person name="Vezzulli S."/>
            <person name="Reid J."/>
            <person name="Malacarne G."/>
            <person name="Iliev D."/>
            <person name="Coppola G."/>
            <person name="Wardell B."/>
            <person name="Micheletti D."/>
            <person name="Macalma T."/>
            <person name="Facci M."/>
            <person name="Mitchell J.T."/>
            <person name="Perazzolli M."/>
            <person name="Eldredge G."/>
            <person name="Gatto P."/>
            <person name="Oyzerski R."/>
            <person name="Moretto M."/>
            <person name="Gutin N."/>
            <person name="Stefanini M."/>
            <person name="Chen Y."/>
            <person name="Segala C."/>
            <person name="Davenport C."/>
            <person name="Dematte L."/>
            <person name="Mraz A."/>
            <person name="Battilana J."/>
            <person name="Stormo K."/>
            <person name="Costa F."/>
            <person name="Tao Q."/>
            <person name="Si-Ammour A."/>
            <person name="Harkins T."/>
            <person name="Lackey A."/>
            <person name="Perbost C."/>
            <person name="Taillon B."/>
            <person name="Stella A."/>
            <person name="Solovyev V."/>
            <person name="Fawcett J.A."/>
            <person name="Sterck L."/>
            <person name="Vandepoele K."/>
            <person name="Grando S.M."/>
            <person name="Toppo S."/>
            <person name="Moser C."/>
            <person name="Lanchbury J."/>
            <person name="Bogden R."/>
            <person name="Skolnick M."/>
            <person name="Sgaramella V."/>
            <person name="Bhatnagar S.K."/>
            <person name="Fontana P."/>
            <person name="Gutin A."/>
            <person name="Van de Peer Y."/>
            <person name="Salamini F."/>
            <person name="Viola R."/>
        </authorList>
    </citation>
    <scope>NUCLEOTIDE SEQUENCE</scope>
</reference>
<gene>
    <name evidence="3" type="ORF">VITISV_039669</name>
</gene>
<accession>A5AEJ8</accession>
<name>A5AEJ8_VITVI</name>
<dbReference type="CDD" id="cd09272">
    <property type="entry name" value="RNase_HI_RT_Ty1"/>
    <property type="match status" value="1"/>
</dbReference>
<dbReference type="EMBL" id="AM424594">
    <property type="protein sequence ID" value="CAN79987.1"/>
    <property type="molecule type" value="Genomic_DNA"/>
</dbReference>
<dbReference type="InterPro" id="IPR004252">
    <property type="entry name" value="Probable_transposase_24"/>
</dbReference>
<dbReference type="AlphaFoldDB" id="A5AEJ8"/>
<dbReference type="PANTHER" id="PTHR33144">
    <property type="entry name" value="OS10G0409366 PROTEIN-RELATED"/>
    <property type="match status" value="1"/>
</dbReference>
<proteinExistence type="predicted"/>
<feature type="coiled-coil region" evidence="1">
    <location>
        <begin position="337"/>
        <end position="364"/>
    </location>
</feature>
<evidence type="ECO:0000313" key="3">
    <source>
        <dbReference type="EMBL" id="CAN79987.1"/>
    </source>
</evidence>
<feature type="region of interest" description="Disordered" evidence="2">
    <location>
        <begin position="117"/>
        <end position="157"/>
    </location>
</feature>
<feature type="compositionally biased region" description="Low complexity" evidence="2">
    <location>
        <begin position="124"/>
        <end position="148"/>
    </location>
</feature>
<evidence type="ECO:0000256" key="2">
    <source>
        <dbReference type="SAM" id="MobiDB-lite"/>
    </source>
</evidence>
<dbReference type="PANTHER" id="PTHR33144:SF48">
    <property type="entry name" value="PLANT TRANSPOSASE (PTTA_EN_SPM FAMILY)"/>
    <property type="match status" value="1"/>
</dbReference>
<organism evidence="3">
    <name type="scientific">Vitis vinifera</name>
    <name type="common">Grape</name>
    <dbReference type="NCBI Taxonomy" id="29760"/>
    <lineage>
        <taxon>Eukaryota</taxon>
        <taxon>Viridiplantae</taxon>
        <taxon>Streptophyta</taxon>
        <taxon>Embryophyta</taxon>
        <taxon>Tracheophyta</taxon>
        <taxon>Spermatophyta</taxon>
        <taxon>Magnoliopsida</taxon>
        <taxon>eudicotyledons</taxon>
        <taxon>Gunneridae</taxon>
        <taxon>Pentapetalae</taxon>
        <taxon>rosids</taxon>
        <taxon>Vitales</taxon>
        <taxon>Vitaceae</taxon>
        <taxon>Viteae</taxon>
        <taxon>Vitis</taxon>
    </lineage>
</organism>
<dbReference type="Pfam" id="PF03004">
    <property type="entry name" value="Transposase_24"/>
    <property type="match status" value="1"/>
</dbReference>
<sequence length="421" mass="47730">MANSKPSVIPIASGLVLSIKDDTLLSNPIPYKSLVGVLQYCSSLYGLTISAISSLDLFAYSDADWVSCLDDRKSIGGYCVFFGNNLVSWSASKQKEMSLRRGRVQIVAAEDELENLQQLSNMQPPMTTTPSSSGPSDSSNLSTIGSSSTKKRTRGPTRNLDLLTMKLGEKKSTRFNNKGQVYDGKGERLLSYMGTLVQSQHNVPIQVQDWNHVSDDARKKIWALVLEIYEVDEACKSYILSCCGNLFKSYRSKMKAKYYTPYDTNEERLCHRLPHLLDNEWRWLIHFWGTPEAKAQKNEDRTKPNRIEMFVLTHTKKDGTPIDDHSKEIMVMKRQLVGALATQLENAQELLAAAEQKFANAIGELSHVKETFEERLIKVQKKTREEVKEEFEGKISRTDDPNDATISTKAIEFWRLCYIFI</sequence>
<evidence type="ECO:0000256" key="1">
    <source>
        <dbReference type="SAM" id="Coils"/>
    </source>
</evidence>
<keyword evidence="1" id="KW-0175">Coiled coil</keyword>
<protein>
    <submittedName>
        <fullName evidence="3">Uncharacterized protein</fullName>
    </submittedName>
</protein>